<dbReference type="EMBL" id="CP002408">
    <property type="protein sequence ID" value="AFU58935.1"/>
    <property type="molecule type" value="Genomic_DNA"/>
</dbReference>
<dbReference type="BioCyc" id="CNIT1237085:G1324-2001-MONOMER"/>
<dbReference type="HOGENOM" id="CLU_2505064_0_0_2"/>
<name>K0IGK2_NITGG</name>
<keyword evidence="1" id="KW-1133">Transmembrane helix</keyword>
<reference evidence="2 3" key="1">
    <citation type="journal article" date="2012" name="Environ. Microbiol.">
        <title>The genome of the ammonia-oxidizing Candidatus Nitrososphaera gargensis: insights into metabolic versatility and environmental adaptations.</title>
        <authorList>
            <person name="Spang A."/>
            <person name="Poehlein A."/>
            <person name="Offre P."/>
            <person name="Zumbragel S."/>
            <person name="Haider S."/>
            <person name="Rychlik N."/>
            <person name="Nowka B."/>
            <person name="Schmeisser C."/>
            <person name="Lebedeva E.V."/>
            <person name="Rattei T."/>
            <person name="Bohm C."/>
            <person name="Schmid M."/>
            <person name="Galushko A."/>
            <person name="Hatzenpichler R."/>
            <person name="Weinmaier T."/>
            <person name="Daniel R."/>
            <person name="Schleper C."/>
            <person name="Spieck E."/>
            <person name="Streit W."/>
            <person name="Wagner M."/>
        </authorList>
    </citation>
    <scope>NUCLEOTIDE SEQUENCE [LARGE SCALE GENOMIC DNA]</scope>
    <source>
        <strain evidence="3">Ga9.2</strain>
    </source>
</reference>
<evidence type="ECO:0000313" key="3">
    <source>
        <dbReference type="Proteomes" id="UP000008037"/>
    </source>
</evidence>
<keyword evidence="3" id="KW-1185">Reference proteome</keyword>
<evidence type="ECO:0000313" key="2">
    <source>
        <dbReference type="EMBL" id="AFU58935.1"/>
    </source>
</evidence>
<keyword evidence="1" id="KW-0812">Transmembrane</keyword>
<organism evidence="2 3">
    <name type="scientific">Nitrososphaera gargensis (strain Ga9.2)</name>
    <dbReference type="NCBI Taxonomy" id="1237085"/>
    <lineage>
        <taxon>Archaea</taxon>
        <taxon>Nitrososphaerota</taxon>
        <taxon>Nitrososphaeria</taxon>
        <taxon>Nitrososphaerales</taxon>
        <taxon>Nitrososphaeraceae</taxon>
        <taxon>Nitrososphaera</taxon>
    </lineage>
</organism>
<dbReference type="Proteomes" id="UP000008037">
    <property type="component" value="Chromosome"/>
</dbReference>
<dbReference type="KEGG" id="nga:Ngar_c20030"/>
<proteinExistence type="predicted"/>
<dbReference type="InParanoid" id="K0IGK2"/>
<feature type="transmembrane region" description="Helical" evidence="1">
    <location>
        <begin position="55"/>
        <end position="75"/>
    </location>
</feature>
<keyword evidence="1" id="KW-0472">Membrane</keyword>
<dbReference type="AlphaFoldDB" id="K0IGK2"/>
<gene>
    <name evidence="2" type="ordered locus">Ngar_c20030</name>
</gene>
<accession>K0IGK2</accession>
<protein>
    <submittedName>
        <fullName evidence="2">Uncharacterized protein</fullName>
    </submittedName>
</protein>
<evidence type="ECO:0000256" key="1">
    <source>
        <dbReference type="SAM" id="Phobius"/>
    </source>
</evidence>
<sequence length="85" mass="9122">MLVSGVSLFLLVAFVGMAYPAVTQCVDYAYGYGQSQCREFGTRPSYLDPLMNETFAIGMLVLAASGGAVIGINQFKRSRGQELSS</sequence>